<proteinExistence type="inferred from homology"/>
<keyword evidence="5" id="KW-0479">Metal-binding</keyword>
<accession>A0A656HF58</accession>
<dbReference type="InterPro" id="IPR043519">
    <property type="entry name" value="NT_sf"/>
</dbReference>
<evidence type="ECO:0000256" key="2">
    <source>
        <dbReference type="ARBA" id="ARBA00022649"/>
    </source>
</evidence>
<evidence type="ECO:0000256" key="8">
    <source>
        <dbReference type="ARBA" id="ARBA00022842"/>
    </source>
</evidence>
<dbReference type="SUPFAM" id="SSF81301">
    <property type="entry name" value="Nucleotidyltransferase"/>
    <property type="match status" value="1"/>
</dbReference>
<dbReference type="CDD" id="cd05403">
    <property type="entry name" value="NT_KNTase_like"/>
    <property type="match status" value="1"/>
</dbReference>
<evidence type="ECO:0000259" key="10">
    <source>
        <dbReference type="Pfam" id="PF01909"/>
    </source>
</evidence>
<name>A0A656HF58_THINJ</name>
<evidence type="ECO:0000256" key="4">
    <source>
        <dbReference type="ARBA" id="ARBA00022695"/>
    </source>
</evidence>
<sequence>MRPSEAVNTYRDFIRQTVAAHRASSPRIFGSVLTQEDTEDSDLDILVEPTPETSLLDLAKIECALRKKLGVKVDVLTPDFLSPSFRDEVLKTAVAI</sequence>
<evidence type="ECO:0000313" key="11">
    <source>
        <dbReference type="EMBL" id="EIJ34993.1"/>
    </source>
</evidence>
<comment type="similarity">
    <text evidence="9">Belongs to the MntA antitoxin family.</text>
</comment>
<dbReference type="Pfam" id="PF01909">
    <property type="entry name" value="NTP_transf_2"/>
    <property type="match status" value="1"/>
</dbReference>
<dbReference type="GO" id="GO:0016779">
    <property type="term" value="F:nucleotidyltransferase activity"/>
    <property type="evidence" value="ECO:0007669"/>
    <property type="project" value="UniProtKB-KW"/>
</dbReference>
<evidence type="ECO:0000313" key="12">
    <source>
        <dbReference type="Proteomes" id="UP000005317"/>
    </source>
</evidence>
<keyword evidence="3" id="KW-0808">Transferase</keyword>
<reference evidence="12" key="1">
    <citation type="journal article" date="2011" name="Stand. Genomic Sci.">
        <title>Genome sequence of the filamentous, gliding Thiothrix nivea neotype strain (JP2(T)).</title>
        <authorList>
            <person name="Lapidus A."/>
            <person name="Nolan M."/>
            <person name="Lucas S."/>
            <person name="Glavina Del Rio T."/>
            <person name="Tice H."/>
            <person name="Cheng J.F."/>
            <person name="Tapia R."/>
            <person name="Han C."/>
            <person name="Goodwin L."/>
            <person name="Pitluck S."/>
            <person name="Liolios K."/>
            <person name="Pagani I."/>
            <person name="Ivanova N."/>
            <person name="Huntemann M."/>
            <person name="Mavromatis K."/>
            <person name="Mikhailova N."/>
            <person name="Pati A."/>
            <person name="Chen A."/>
            <person name="Palaniappan K."/>
            <person name="Land M."/>
            <person name="Brambilla E.M."/>
            <person name="Rohde M."/>
            <person name="Abt B."/>
            <person name="Verbarg S."/>
            <person name="Goker M."/>
            <person name="Bristow J."/>
            <person name="Eisen J.A."/>
            <person name="Markowitz V."/>
            <person name="Hugenholtz P."/>
            <person name="Kyrpides N.C."/>
            <person name="Klenk H.P."/>
            <person name="Woyke T."/>
        </authorList>
    </citation>
    <scope>NUCLEOTIDE SEQUENCE [LARGE SCALE GENOMIC DNA]</scope>
    <source>
        <strain evidence="12">ATCC 35100 / DSM 5205 / JP2</strain>
    </source>
</reference>
<dbReference type="RefSeq" id="WP_002708907.1">
    <property type="nucleotide sequence ID" value="NZ_JH651384.1"/>
</dbReference>
<dbReference type="Gene3D" id="3.30.460.10">
    <property type="entry name" value="Beta Polymerase, domain 2"/>
    <property type="match status" value="1"/>
</dbReference>
<evidence type="ECO:0000256" key="1">
    <source>
        <dbReference type="ARBA" id="ARBA00001946"/>
    </source>
</evidence>
<evidence type="ECO:0000256" key="7">
    <source>
        <dbReference type="ARBA" id="ARBA00022840"/>
    </source>
</evidence>
<dbReference type="InterPro" id="IPR052038">
    <property type="entry name" value="Type-VII_TA_antitoxin"/>
</dbReference>
<dbReference type="AlphaFoldDB" id="A0A656HF58"/>
<keyword evidence="4" id="KW-0548">Nucleotidyltransferase</keyword>
<keyword evidence="6" id="KW-0547">Nucleotide-binding</keyword>
<dbReference type="OrthoDB" id="9809323at2"/>
<comment type="cofactor">
    <cofactor evidence="1">
        <name>Mg(2+)</name>
        <dbReference type="ChEBI" id="CHEBI:18420"/>
    </cofactor>
</comment>
<keyword evidence="7" id="KW-0067">ATP-binding</keyword>
<dbReference type="GO" id="GO:0046872">
    <property type="term" value="F:metal ion binding"/>
    <property type="evidence" value="ECO:0007669"/>
    <property type="project" value="UniProtKB-KW"/>
</dbReference>
<feature type="domain" description="Polymerase nucleotidyl transferase" evidence="10">
    <location>
        <begin position="28"/>
        <end position="94"/>
    </location>
</feature>
<keyword evidence="8" id="KW-0460">Magnesium</keyword>
<dbReference type="PANTHER" id="PTHR33571:SF12">
    <property type="entry name" value="BSL3053 PROTEIN"/>
    <property type="match status" value="1"/>
</dbReference>
<evidence type="ECO:0000256" key="5">
    <source>
        <dbReference type="ARBA" id="ARBA00022723"/>
    </source>
</evidence>
<dbReference type="EMBL" id="JH651384">
    <property type="protein sequence ID" value="EIJ34993.1"/>
    <property type="molecule type" value="Genomic_DNA"/>
</dbReference>
<organism evidence="11 12">
    <name type="scientific">Thiothrix nivea (strain ATCC 35100 / DSM 5205 / JP2)</name>
    <dbReference type="NCBI Taxonomy" id="870187"/>
    <lineage>
        <taxon>Bacteria</taxon>
        <taxon>Pseudomonadati</taxon>
        <taxon>Pseudomonadota</taxon>
        <taxon>Gammaproteobacteria</taxon>
        <taxon>Thiotrichales</taxon>
        <taxon>Thiotrichaceae</taxon>
        <taxon>Thiothrix</taxon>
    </lineage>
</organism>
<dbReference type="InterPro" id="IPR002934">
    <property type="entry name" value="Polymerase_NTP_transf_dom"/>
</dbReference>
<dbReference type="PANTHER" id="PTHR33571">
    <property type="entry name" value="SSL8005 PROTEIN"/>
    <property type="match status" value="1"/>
</dbReference>
<gene>
    <name evidence="11" type="ORF">Thini_2447</name>
</gene>
<protein>
    <submittedName>
        <fullName evidence="11">DNA polymerase beta domain protein region</fullName>
    </submittedName>
</protein>
<evidence type="ECO:0000256" key="9">
    <source>
        <dbReference type="ARBA" id="ARBA00038276"/>
    </source>
</evidence>
<dbReference type="GO" id="GO:0005524">
    <property type="term" value="F:ATP binding"/>
    <property type="evidence" value="ECO:0007669"/>
    <property type="project" value="UniProtKB-KW"/>
</dbReference>
<keyword evidence="2" id="KW-1277">Toxin-antitoxin system</keyword>
<evidence type="ECO:0000256" key="3">
    <source>
        <dbReference type="ARBA" id="ARBA00022679"/>
    </source>
</evidence>
<evidence type="ECO:0000256" key="6">
    <source>
        <dbReference type="ARBA" id="ARBA00022741"/>
    </source>
</evidence>
<dbReference type="Proteomes" id="UP000005317">
    <property type="component" value="Unassembled WGS sequence"/>
</dbReference>
<keyword evidence="12" id="KW-1185">Reference proteome</keyword>